<comment type="similarity">
    <text evidence="1">Belongs to the carbon-nitrogen hydrolase superfamily. BTD/VNN family.</text>
</comment>
<dbReference type="InterPro" id="IPR003010">
    <property type="entry name" value="C-N_Hydrolase"/>
</dbReference>
<dbReference type="InterPro" id="IPR040154">
    <property type="entry name" value="Biotinidase/VNN"/>
</dbReference>
<proteinExistence type="inferred from homology"/>
<evidence type="ECO:0000313" key="5">
    <source>
        <dbReference type="Proteomes" id="UP000694845"/>
    </source>
</evidence>
<dbReference type="Pfam" id="PF19018">
    <property type="entry name" value="Vanin_C"/>
    <property type="match status" value="1"/>
</dbReference>
<dbReference type="OrthoDB" id="10250282at2759"/>
<gene>
    <name evidence="6" type="primary">LOC110985242</name>
</gene>
<feature type="signal peptide" evidence="3">
    <location>
        <begin position="1"/>
        <end position="20"/>
    </location>
</feature>
<evidence type="ECO:0000256" key="3">
    <source>
        <dbReference type="SAM" id="SignalP"/>
    </source>
</evidence>
<dbReference type="RefSeq" id="XP_022101816.1">
    <property type="nucleotide sequence ID" value="XM_022246124.1"/>
</dbReference>
<dbReference type="OMA" id="EDIPHPK"/>
<evidence type="ECO:0000259" key="4">
    <source>
        <dbReference type="PROSITE" id="PS50263"/>
    </source>
</evidence>
<reference evidence="6" key="1">
    <citation type="submission" date="2025-08" db="UniProtKB">
        <authorList>
            <consortium name="RefSeq"/>
        </authorList>
    </citation>
    <scope>IDENTIFICATION</scope>
</reference>
<dbReference type="SUPFAM" id="SSF56317">
    <property type="entry name" value="Carbon-nitrogen hydrolase"/>
    <property type="match status" value="1"/>
</dbReference>
<organism evidence="5 6">
    <name type="scientific">Acanthaster planci</name>
    <name type="common">Crown-of-thorns starfish</name>
    <dbReference type="NCBI Taxonomy" id="133434"/>
    <lineage>
        <taxon>Eukaryota</taxon>
        <taxon>Metazoa</taxon>
        <taxon>Echinodermata</taxon>
        <taxon>Eleutherozoa</taxon>
        <taxon>Asterozoa</taxon>
        <taxon>Asteroidea</taxon>
        <taxon>Valvatacea</taxon>
        <taxon>Valvatida</taxon>
        <taxon>Acanthasteridae</taxon>
        <taxon>Acanthaster</taxon>
    </lineage>
</organism>
<sequence length="547" mass="60967">MGKYAIALIIVAIGICTADGFYGDGVTSHKQSGSSTFTAAVYQHAVRNWFLPNITHQEALALMNTNVDVYEIQVQTASSKGASVIVFPEYGITGFQLSHQSIIPFLEYVPNPYKTLVNPCIQTQFKNSPILHRLSCLARKHSIIIVANMATMMPCTKSQEDPDCPTCGMYRYNTDVAFSADGQLLAKYNKEHLYGEELLMFQPGKGLDNLAVFKTDFGVFGLFTCFDMLFKNPAESLLDSLGVTNMIFPTAWMNELPLLSAVEYQEAWAIRFNVNLLAANIQLPIALMTGGGLYAGTKGAIMYHHDMADFKGTLLIGKLPVHSTRTPKMNSKTFKVLTNQVRNLTPEEFQTVSPIIRRILKSSAQLSSEVSKPYDFSVQFKSVTTSTMKSFSSMMNHDPYTFVLLTEITKSLSVCNGSLCCHLNYTFSSTSFGKEMFALGVFNGLHKHNGQYYVQTCALVKCKFNIPSSCGAETVQSNTRFESFSLTITGFNQNTFLFPSVLTSDIRLAVIRNDWETNFPFNHIWSENGTHGFLLTASIFGRWYDKD</sequence>
<protein>
    <submittedName>
        <fullName evidence="6">Pantetheinase-like</fullName>
    </submittedName>
</protein>
<feature type="chain" id="PRO_5034629685" evidence="3">
    <location>
        <begin position="21"/>
        <end position="547"/>
    </location>
</feature>
<dbReference type="PANTHER" id="PTHR10609:SF27">
    <property type="entry name" value="CN HYDROLASE DOMAIN-CONTAINING PROTEIN-RELATED"/>
    <property type="match status" value="1"/>
</dbReference>
<dbReference type="AlphaFoldDB" id="A0A8B7ZF14"/>
<evidence type="ECO:0000313" key="6">
    <source>
        <dbReference type="RefSeq" id="XP_022101816.1"/>
    </source>
</evidence>
<keyword evidence="5" id="KW-1185">Reference proteome</keyword>
<dbReference type="PANTHER" id="PTHR10609">
    <property type="entry name" value="BIOTINIDASE-RELATED"/>
    <property type="match status" value="1"/>
</dbReference>
<evidence type="ECO:0000256" key="2">
    <source>
        <dbReference type="ARBA" id="ARBA00022801"/>
    </source>
</evidence>
<dbReference type="Proteomes" id="UP000694845">
    <property type="component" value="Unplaced"/>
</dbReference>
<dbReference type="Pfam" id="PF00795">
    <property type="entry name" value="CN_hydrolase"/>
    <property type="match status" value="1"/>
</dbReference>
<dbReference type="GO" id="GO:0016787">
    <property type="term" value="F:hydrolase activity"/>
    <property type="evidence" value="ECO:0007669"/>
    <property type="project" value="UniProtKB-KW"/>
</dbReference>
<keyword evidence="3" id="KW-0732">Signal</keyword>
<feature type="domain" description="CN hydrolase" evidence="4">
    <location>
        <begin position="37"/>
        <end position="321"/>
    </location>
</feature>
<dbReference type="PROSITE" id="PS50263">
    <property type="entry name" value="CN_HYDROLASE"/>
    <property type="match status" value="1"/>
</dbReference>
<evidence type="ECO:0000256" key="1">
    <source>
        <dbReference type="ARBA" id="ARBA00008225"/>
    </source>
</evidence>
<keyword evidence="2" id="KW-0378">Hydrolase</keyword>
<name>A0A8B7ZF14_ACAPL</name>
<dbReference type="Gene3D" id="3.60.110.10">
    <property type="entry name" value="Carbon-nitrogen hydrolase"/>
    <property type="match status" value="1"/>
</dbReference>
<accession>A0A8B7ZF14</accession>
<dbReference type="GeneID" id="110985242"/>
<dbReference type="InterPro" id="IPR043957">
    <property type="entry name" value="Vanin_C"/>
</dbReference>
<dbReference type="InterPro" id="IPR036526">
    <property type="entry name" value="C-N_Hydrolase_sf"/>
</dbReference>
<dbReference type="KEGG" id="aplc:110985242"/>